<dbReference type="EMBL" id="CP066744">
    <property type="protein sequence ID" value="QQK07807.1"/>
    <property type="molecule type" value="Genomic_DNA"/>
</dbReference>
<organism evidence="1 2">
    <name type="scientific">Miniphocaeibacter halophilus</name>
    <dbReference type="NCBI Taxonomy" id="2931922"/>
    <lineage>
        <taxon>Bacteria</taxon>
        <taxon>Bacillati</taxon>
        <taxon>Bacillota</taxon>
        <taxon>Tissierellia</taxon>
        <taxon>Tissierellales</taxon>
        <taxon>Peptoniphilaceae</taxon>
        <taxon>Miniphocaeibacter</taxon>
    </lineage>
</organism>
<dbReference type="Proteomes" id="UP000595814">
    <property type="component" value="Chromosome"/>
</dbReference>
<gene>
    <name evidence="1" type="primary">ruvA</name>
    <name evidence="1" type="ORF">JFY71_11090</name>
</gene>
<proteinExistence type="predicted"/>
<keyword evidence="2" id="KW-1185">Reference proteome</keyword>
<sequence length="196" mass="22319">MYAYIIGDVKAIYDGEIILENNGIGYRIFSSLSTISEINTYETYKIYTEYIQRDDGVYLYGFSSEEELEFFKKLTKVSSIGPKAAISLLSTLSVNDLKYSIYNNDLDNLTKAPGIGKKSAGRIILELKDKIDLDFTTPDEKTIENPSMDKDFAVEALVNLGYVKNEVEKVINKMDYNNLQLEEIIKLAMKTLENKR</sequence>
<evidence type="ECO:0000313" key="2">
    <source>
        <dbReference type="Proteomes" id="UP000595814"/>
    </source>
</evidence>
<accession>A0AC61MQ91</accession>
<evidence type="ECO:0000313" key="1">
    <source>
        <dbReference type="EMBL" id="QQK07807.1"/>
    </source>
</evidence>
<protein>
    <submittedName>
        <fullName evidence="1">Holliday junction branch migration protein RuvA</fullName>
    </submittedName>
</protein>
<name>A0AC61MQ91_9FIRM</name>
<reference evidence="1 2" key="1">
    <citation type="journal article" date="2022" name="Int. J. Syst. Evol. Microbiol.">
        <title>Miniphocaeibacter halophilus sp. nov., an ammonium-tolerant acetate-producing bacterium isolated from a biogas system.</title>
        <authorList>
            <person name="Schnurer A."/>
            <person name="Singh A."/>
            <person name="Bi S."/>
            <person name="Qiao W."/>
            <person name="Westerholm M."/>
        </authorList>
    </citation>
    <scope>NUCLEOTIDE SEQUENCE [LARGE SCALE GENOMIC DNA]</scope>
    <source>
        <strain evidence="1 2">AMB_01</strain>
    </source>
</reference>